<gene>
    <name evidence="2" type="ORF">SDC9_211317</name>
</gene>
<comment type="caution">
    <text evidence="2">The sequence shown here is derived from an EMBL/GenBank/DDBJ whole genome shotgun (WGS) entry which is preliminary data.</text>
</comment>
<evidence type="ECO:0000259" key="1">
    <source>
        <dbReference type="Pfam" id="PF09374"/>
    </source>
</evidence>
<dbReference type="Gene3D" id="1.20.141.10">
    <property type="entry name" value="Chitosanase, subunit A, domain 1"/>
    <property type="match status" value="1"/>
</dbReference>
<feature type="domain" description="Peptidoglycan binding" evidence="1">
    <location>
        <begin position="44"/>
        <end position="108"/>
    </location>
</feature>
<dbReference type="SUPFAM" id="SSF53955">
    <property type="entry name" value="Lysozyme-like"/>
    <property type="match status" value="1"/>
</dbReference>
<dbReference type="InterPro" id="IPR023346">
    <property type="entry name" value="Lysozyme-like_dom_sf"/>
</dbReference>
<accession>A0A645JWJ2</accession>
<sequence>MEKQVELFYLYEFWLPLKGDLIANQVTVDSIFDFSVNAGIRTSVQFVQSIVGTKADGIVGEQTLQKLNSLDFGYFQSAFTVTKITHYISIIKKRPANKKYLYGWIIRALEYHS</sequence>
<evidence type="ECO:0000313" key="2">
    <source>
        <dbReference type="EMBL" id="MPN63553.1"/>
    </source>
</evidence>
<dbReference type="Pfam" id="PF09374">
    <property type="entry name" value="PG_binding_3"/>
    <property type="match status" value="1"/>
</dbReference>
<name>A0A645JWJ2_9ZZZZ</name>
<organism evidence="2">
    <name type="scientific">bioreactor metagenome</name>
    <dbReference type="NCBI Taxonomy" id="1076179"/>
    <lineage>
        <taxon>unclassified sequences</taxon>
        <taxon>metagenomes</taxon>
        <taxon>ecological metagenomes</taxon>
    </lineage>
</organism>
<reference evidence="2" key="1">
    <citation type="submission" date="2019-08" db="EMBL/GenBank/DDBJ databases">
        <authorList>
            <person name="Kucharzyk K."/>
            <person name="Murdoch R.W."/>
            <person name="Higgins S."/>
            <person name="Loffler F."/>
        </authorList>
    </citation>
    <scope>NUCLEOTIDE SEQUENCE</scope>
</reference>
<protein>
    <recommendedName>
        <fullName evidence="1">Peptidoglycan binding domain-containing protein</fullName>
    </recommendedName>
</protein>
<dbReference type="AlphaFoldDB" id="A0A645JWJ2"/>
<proteinExistence type="predicted"/>
<dbReference type="InterPro" id="IPR018537">
    <property type="entry name" value="Peptidoglycan-bd_3"/>
</dbReference>
<dbReference type="EMBL" id="VSSQ01143150">
    <property type="protein sequence ID" value="MPN63553.1"/>
    <property type="molecule type" value="Genomic_DNA"/>
</dbReference>